<accession>A0ABZ1VZQ5</accession>
<proteinExistence type="predicted"/>
<evidence type="ECO:0000313" key="3">
    <source>
        <dbReference type="Proteomes" id="UP001432014"/>
    </source>
</evidence>
<protein>
    <submittedName>
        <fullName evidence="1">Uncharacterized protein</fullName>
    </submittedName>
</protein>
<keyword evidence="3" id="KW-1185">Reference proteome</keyword>
<dbReference type="EMBL" id="CP108482">
    <property type="protein sequence ID" value="WUS61291.1"/>
    <property type="molecule type" value="Genomic_DNA"/>
</dbReference>
<reference evidence="1 3" key="1">
    <citation type="submission" date="2022-10" db="EMBL/GenBank/DDBJ databases">
        <title>The complete genomes of actinobacterial strains from the NBC collection.</title>
        <authorList>
            <person name="Joergensen T.S."/>
            <person name="Alvarez Arevalo M."/>
            <person name="Sterndorff E.B."/>
            <person name="Faurdal D."/>
            <person name="Vuksanovic O."/>
            <person name="Mourched A.-S."/>
            <person name="Charusanti P."/>
            <person name="Shaw S."/>
            <person name="Blin K."/>
            <person name="Weber T."/>
        </authorList>
    </citation>
    <scope>NUCLEOTIDE SEQUENCE [LARGE SCALE GENOMIC DNA]</scope>
    <source>
        <strain evidence="1 3">NBC_01247</strain>
    </source>
</reference>
<evidence type="ECO:0000313" key="1">
    <source>
        <dbReference type="EMBL" id="WUS54055.1"/>
    </source>
</evidence>
<dbReference type="EMBL" id="CP108482">
    <property type="protein sequence ID" value="WUS54055.1"/>
    <property type="molecule type" value="Genomic_DNA"/>
</dbReference>
<organism evidence="1 3">
    <name type="scientific">Kitasatospora herbaricolor</name>
    <dbReference type="NCBI Taxonomy" id="68217"/>
    <lineage>
        <taxon>Bacteria</taxon>
        <taxon>Bacillati</taxon>
        <taxon>Actinomycetota</taxon>
        <taxon>Actinomycetes</taxon>
        <taxon>Kitasatosporales</taxon>
        <taxon>Streptomycetaceae</taxon>
        <taxon>Kitasatospora</taxon>
    </lineage>
</organism>
<evidence type="ECO:0000313" key="2">
    <source>
        <dbReference type="EMBL" id="WUS61291.1"/>
    </source>
</evidence>
<name>A0ABZ1VZQ5_9ACTN</name>
<dbReference type="Proteomes" id="UP001432014">
    <property type="component" value="Chromosome"/>
</dbReference>
<sequence length="111" mass="12049">MSQFQFSLWYNSSYAGSHRNIGYNVWDIGDERIGGTGQGGGAQPLLWCDNGAGAGTGVKNNAASAQNRHASYRAGVYYNSGYKGIVDILAPKSSWFQLKNAYNNNASFAWI</sequence>
<dbReference type="RefSeq" id="WP_329492672.1">
    <property type="nucleotide sequence ID" value="NZ_CP108460.1"/>
</dbReference>
<gene>
    <name evidence="1" type="ORF">OG469_00195</name>
    <name evidence="2" type="ORF">OG469_40825</name>
</gene>